<dbReference type="InterPro" id="IPR025406">
    <property type="entry name" value="DUF4132"/>
</dbReference>
<evidence type="ECO:0000313" key="5">
    <source>
        <dbReference type="Proteomes" id="UP000032534"/>
    </source>
</evidence>
<dbReference type="Pfam" id="PF13569">
    <property type="entry name" value="DUF4132"/>
    <property type="match status" value="1"/>
</dbReference>
<feature type="domain" description="DUF4132" evidence="1">
    <location>
        <begin position="1288"/>
        <end position="1463"/>
    </location>
</feature>
<comment type="caution">
    <text evidence="4">The sequence shown here is derived from an EMBL/GenBank/DDBJ whole genome shotgun (WGS) entry which is preliminary data.</text>
</comment>
<name>A0A0D7X2B3_9BACL</name>
<protein>
    <recommendedName>
        <fullName evidence="6">DUF4132 domain-containing protein</fullName>
    </recommendedName>
</protein>
<organism evidence="4 5">
    <name type="scientific">Paenibacillus terrae</name>
    <dbReference type="NCBI Taxonomy" id="159743"/>
    <lineage>
        <taxon>Bacteria</taxon>
        <taxon>Bacillati</taxon>
        <taxon>Bacillota</taxon>
        <taxon>Bacilli</taxon>
        <taxon>Bacillales</taxon>
        <taxon>Paenibacillaceae</taxon>
        <taxon>Paenibacillus</taxon>
    </lineage>
</organism>
<evidence type="ECO:0008006" key="6">
    <source>
        <dbReference type="Google" id="ProtNLM"/>
    </source>
</evidence>
<dbReference type="EMBL" id="JTHP01000024">
    <property type="protein sequence ID" value="KJD45113.1"/>
    <property type="molecule type" value="Genomic_DNA"/>
</dbReference>
<dbReference type="Proteomes" id="UP000032534">
    <property type="component" value="Unassembled WGS sequence"/>
</dbReference>
<dbReference type="Pfam" id="PF18991">
    <property type="entry name" value="DUF5724"/>
    <property type="match status" value="1"/>
</dbReference>
<reference evidence="4 5" key="1">
    <citation type="submission" date="2014-11" db="EMBL/GenBank/DDBJ databases">
        <title>Draft Genome Sequences of Paenibacillus polymyxa NRRL B-30509 and Paenibacillus terrae NRRL B-30644, Strains from a Poultry Environment that Produce Tridecaptin A and Paenicidins.</title>
        <authorList>
            <person name="van Belkum M.J."/>
            <person name="Lohans C.T."/>
            <person name="Vederas J.C."/>
        </authorList>
    </citation>
    <scope>NUCLEOTIDE SEQUENCE [LARGE SCALE GENOMIC DNA]</scope>
    <source>
        <strain evidence="4 5">NRRL B-30644</strain>
    </source>
</reference>
<dbReference type="RefSeq" id="WP_044646599.1">
    <property type="nucleotide sequence ID" value="NZ_JTHP01000024.1"/>
</dbReference>
<proteinExistence type="predicted"/>
<keyword evidence="5" id="KW-1185">Reference proteome</keyword>
<evidence type="ECO:0000259" key="1">
    <source>
        <dbReference type="Pfam" id="PF13569"/>
    </source>
</evidence>
<dbReference type="InterPro" id="IPR056639">
    <property type="entry name" value="DUF7737"/>
</dbReference>
<sequence>MHQEKNEQEYFTELKGRAAQLDGQQQELAQHVMELGRIHYIREDEEPFNECQRILKVQAEASGEPLFKPLAEVLRQLIGTTAGDVFAYITEHVTEYPYSTGYERKPFRTSDITFHTSRIYKRMVQLIRMDWIGFSLIDYLTKKDYEHGNDYRIQETISDWIAYELDNGNPQVLEALKGIVYGDNQTALLTRAMIKGMLLSHQEENYHMIGELLAAAKLQEGLRQSIVEQMDEGTPEALVYLLKVIVDQGFIRYSSVVRALAVWTGMGLESANQRVVRQLIEQAYEALTNSKLRQEWLTSANANEVYMSLWATAVHEERDLYGQVRQVMEQGAPYQKIVALYVLSNSGNKDVRLGIAREYLNETDPELQYWVLTNYTSNYFYEWVEGGTVADRIVKVVRTPLLENKEERRKDFERLHALFAQMKKGESAEPSKVLDFVNVYHRSDAPIQKMLYLVSYDMDATWIGEIVALKDQISPDLRGELLNHFVRNPDDTVQREFIFSSLSDKSMSIREFAVAKARKLTLAEEEMQQMEGLLKLKTGSLRQSVIGVLLVQPDKSLNGSLERLLRAKAELQRLGGLEILTKIYADPERAEQYETLQPLADIIQQPTAKEEQLLSKLGQEDAYTGTNGFGLYEPAAKEAWLEKQPDLGDFRLGDVFVGSLEKMKRFLSGLNELVHQHRDVEYTAEYYSGYKETLLIGANFRTVRLAQPNEEAVSMLSLYPLHEEWSRYLQESDMEASELLELVLYDRLDSMDQTLDRYHRYFSNHNMDYSELRKHKLLEGWRKDFAEQMYPLDRINEMQQWIAELMYNDQVSTLINAYFLDTPGDKTFDTIDFSLNTLMQAMPKDRLAEDMGMLHLLSSPWIGLEKGRVYDDESFKRFFHTFDNYNELAGVLNHFYSPLELEDYFKAYEKGLIGVGEVYRELLAGSDSRRHMSSLTNACNTWIASNPEFLEIRRTVIDRLLEVELVRGDLPTEATPKVMGLSRIEGMDYFIRILDGLDKETFVRGYVYGYGDRITKKESFSHLLKACYPRDGEDSALLKEKLSNAKITDKRLLEAAMYAPQWIEIVAGYLGWEGLRSAAWYFHAHINEGFSAEKETIVAHYSPIAPQDFNDGAFDIHWFHEAYETLGEERFDLLYDCAKYISAGANHRRSQLFADATLGKLKLSEMKKSVEDKRNKEHLLTYSLIPLVKPPEPDVRERYDFIQKFLEQSKKFGAQRKASEALVSRIALGNLARNAGYDDVTRLVWDMEARKLENLRSYFEPHALEEATTIQLVIDEEGTADIEIVSKGKTLKSIPARFKKDEYVAALKELKGDLVDQYRRARKELERSMESGTAFMMKELTGLLGNPVLAPLVRTLVFKAGDRLGYFNEDTSGLADPSGQQFPVGEEDKLIIAHPLHLYESGRWSDFQKDLFDRQIRQPFKQVFRELYLPNADERASATVSRRYAGHQVQPNKTVALLKGRQWTVSYEEGLQKVYYAESLIANLYAMADWFSPADTEAPTLETVQFFDRTTYKSVPLEEVPPVLFSEVMRDVDLVVSVAHVGGVDPEASLTTIEMRSVIVQESLRLLKISNVRLDGNYARVEGSLGEYAVHLGSGGVYKQAKGALHIIPVHSQHRGRIFLPFLDEDPRTAEILSKIVLLAEDQKIKDPQILTQLQT</sequence>
<gene>
    <name evidence="4" type="ORF">QD47_13360</name>
</gene>
<dbReference type="Pfam" id="PF24879">
    <property type="entry name" value="DUF7737"/>
    <property type="match status" value="1"/>
</dbReference>
<dbReference type="OrthoDB" id="9763697at2"/>
<evidence type="ECO:0000259" key="3">
    <source>
        <dbReference type="Pfam" id="PF24879"/>
    </source>
</evidence>
<feature type="domain" description="DUF7737" evidence="3">
    <location>
        <begin position="1553"/>
        <end position="1654"/>
    </location>
</feature>
<accession>A0A0D7X2B3</accession>
<evidence type="ECO:0000259" key="2">
    <source>
        <dbReference type="Pfam" id="PF18991"/>
    </source>
</evidence>
<evidence type="ECO:0000313" key="4">
    <source>
        <dbReference type="EMBL" id="KJD45113.1"/>
    </source>
</evidence>
<dbReference type="PATRIC" id="fig|159743.3.peg.2973"/>
<dbReference type="InterPro" id="IPR043782">
    <property type="entry name" value="DUF5724"/>
</dbReference>
<feature type="domain" description="DUF5724" evidence="2">
    <location>
        <begin position="41"/>
        <end position="1247"/>
    </location>
</feature>